<feature type="domain" description="SGNH hydrolase-type esterase" evidence="2">
    <location>
        <begin position="110"/>
        <end position="244"/>
    </location>
</feature>
<dbReference type="OrthoDB" id="1652311at2"/>
<keyword evidence="4" id="KW-1185">Reference proteome</keyword>
<accession>A0A1U7NIC5</accession>
<comment type="caution">
    <text evidence="3">The sequence shown here is derived from an EMBL/GenBank/DDBJ whole genome shotgun (WGS) entry which is preliminary data.</text>
</comment>
<evidence type="ECO:0000259" key="2">
    <source>
        <dbReference type="Pfam" id="PF13472"/>
    </source>
</evidence>
<dbReference type="PANTHER" id="PTHR30383">
    <property type="entry name" value="THIOESTERASE 1/PROTEASE 1/LYSOPHOSPHOLIPASE L1"/>
    <property type="match status" value="1"/>
</dbReference>
<dbReference type="Gene3D" id="3.40.50.1110">
    <property type="entry name" value="SGNH hydrolase"/>
    <property type="match status" value="1"/>
</dbReference>
<sequence length="256" mass="28842">MKKKRRKLRKQPLMIITVLLVICIAAIIYHLFFKDRDLQVGIGYLKAQEEQDLANIDAQVTENKRAKILQSFENGDRSVFSLFNDSLLIGDSRMYGFDAFGFVEPARVLAGAGYTVLNIDESMINQARALQPDVIYLSFGVNDMGLKVGENEGENGYDSVYEEKIKSLLEVSPNSKIVVNSIIPVTPEVVEKTPRWADTASYNQLIKAMCERNGWIFVDNDGISENGNMSYYGTDGIHFNDSFYPIWAANMVENVL</sequence>
<evidence type="ECO:0000313" key="3">
    <source>
        <dbReference type="EMBL" id="OLU41966.1"/>
    </source>
</evidence>
<dbReference type="PANTHER" id="PTHR30383:SF26">
    <property type="entry name" value="SGNH HYDROLASE-TYPE ESTERASE DOMAIN-CONTAINING PROTEIN"/>
    <property type="match status" value="1"/>
</dbReference>
<dbReference type="GeneID" id="82202098"/>
<keyword evidence="1" id="KW-0472">Membrane</keyword>
<dbReference type="EMBL" id="MPJW01000070">
    <property type="protein sequence ID" value="OLU41966.1"/>
    <property type="molecule type" value="Genomic_DNA"/>
</dbReference>
<reference evidence="3 4" key="1">
    <citation type="submission" date="2016-11" db="EMBL/GenBank/DDBJ databases">
        <title>Description of two novel members of the family Erysipelotrichaceae: Ileibacterium lipovorans gen. nov., sp. nov. and Dubosiella newyorkensis, gen. nov., sp. nov.</title>
        <authorList>
            <person name="Cox L.M."/>
            <person name="Sohn J."/>
            <person name="Tyrrell K.L."/>
            <person name="Citron D.M."/>
            <person name="Lawson P.A."/>
            <person name="Patel N.B."/>
            <person name="Iizumi T."/>
            <person name="Perez-Perez G.I."/>
            <person name="Goldstein E.J."/>
            <person name="Blaser M.J."/>
        </authorList>
    </citation>
    <scope>NUCLEOTIDE SEQUENCE [LARGE SCALE GENOMIC DNA]</scope>
    <source>
        <strain evidence="3 4">NYU-BL-A3</strain>
    </source>
</reference>
<dbReference type="AlphaFoldDB" id="A0A1U7NIC5"/>
<dbReference type="GO" id="GO:0004622">
    <property type="term" value="F:phosphatidylcholine lysophospholipase activity"/>
    <property type="evidence" value="ECO:0007669"/>
    <property type="project" value="TreeGrafter"/>
</dbReference>
<dbReference type="Pfam" id="PF13472">
    <property type="entry name" value="Lipase_GDSL_2"/>
    <property type="match status" value="1"/>
</dbReference>
<dbReference type="InterPro" id="IPR013830">
    <property type="entry name" value="SGNH_hydro"/>
</dbReference>
<protein>
    <recommendedName>
        <fullName evidence="2">SGNH hydrolase-type esterase domain-containing protein</fullName>
    </recommendedName>
</protein>
<keyword evidence="1" id="KW-1133">Transmembrane helix</keyword>
<dbReference type="InterPro" id="IPR051532">
    <property type="entry name" value="Ester_Hydrolysis_Enzymes"/>
</dbReference>
<evidence type="ECO:0000256" key="1">
    <source>
        <dbReference type="SAM" id="Phobius"/>
    </source>
</evidence>
<name>A0A1U7NIC5_9FIRM</name>
<proteinExistence type="predicted"/>
<gene>
    <name evidence="3" type="ORF">BO222_02455</name>
</gene>
<keyword evidence="1" id="KW-0812">Transmembrane</keyword>
<evidence type="ECO:0000313" key="4">
    <source>
        <dbReference type="Proteomes" id="UP000186341"/>
    </source>
</evidence>
<dbReference type="SUPFAM" id="SSF52266">
    <property type="entry name" value="SGNH hydrolase"/>
    <property type="match status" value="1"/>
</dbReference>
<dbReference type="RefSeq" id="WP_075818079.1">
    <property type="nucleotide sequence ID" value="NZ_CAOUMU010000035.1"/>
</dbReference>
<feature type="transmembrane region" description="Helical" evidence="1">
    <location>
        <begin position="12"/>
        <end position="32"/>
    </location>
</feature>
<organism evidence="3 4">
    <name type="scientific">Ileibacterium valens</name>
    <dbReference type="NCBI Taxonomy" id="1862668"/>
    <lineage>
        <taxon>Bacteria</taxon>
        <taxon>Bacillati</taxon>
        <taxon>Bacillota</taxon>
        <taxon>Erysipelotrichia</taxon>
        <taxon>Erysipelotrichales</taxon>
        <taxon>Erysipelotrichaceae</taxon>
        <taxon>Ileibacterium</taxon>
    </lineage>
</organism>
<dbReference type="InterPro" id="IPR036514">
    <property type="entry name" value="SGNH_hydro_sf"/>
</dbReference>
<dbReference type="Proteomes" id="UP000186341">
    <property type="component" value="Unassembled WGS sequence"/>
</dbReference>